<dbReference type="GeneID" id="9593821"/>
<proteinExistence type="predicted"/>
<dbReference type="OrthoDB" id="2945091at2759"/>
<dbReference type="InterPro" id="IPR032675">
    <property type="entry name" value="LRR_dom_sf"/>
</dbReference>
<dbReference type="HOGENOM" id="CLU_1134119_0_0_1"/>
<keyword evidence="2" id="KW-1185">Reference proteome</keyword>
<dbReference type="VEuPathDB" id="FungiDB:SCHCODRAFT_02642694"/>
<dbReference type="RefSeq" id="XP_003027255.1">
    <property type="nucleotide sequence ID" value="XM_003027209.1"/>
</dbReference>
<dbReference type="Proteomes" id="UP000007431">
    <property type="component" value="Unassembled WGS sequence"/>
</dbReference>
<dbReference type="AlphaFoldDB" id="D8QI63"/>
<name>D8QI63_SCHCM</name>
<dbReference type="InParanoid" id="D8QI63"/>
<accession>D8QI63</accession>
<dbReference type="KEGG" id="scm:SCHCO_02642694"/>
<evidence type="ECO:0000313" key="2">
    <source>
        <dbReference type="Proteomes" id="UP000007431"/>
    </source>
</evidence>
<reference evidence="1 2" key="1">
    <citation type="journal article" date="2010" name="Nat. Biotechnol.">
        <title>Genome sequence of the model mushroom Schizophyllum commune.</title>
        <authorList>
            <person name="Ohm R.A."/>
            <person name="de Jong J.F."/>
            <person name="Lugones L.G."/>
            <person name="Aerts A."/>
            <person name="Kothe E."/>
            <person name="Stajich J.E."/>
            <person name="de Vries R.P."/>
            <person name="Record E."/>
            <person name="Levasseur A."/>
            <person name="Baker S.E."/>
            <person name="Bartholomew K.A."/>
            <person name="Coutinho P.M."/>
            <person name="Erdmann S."/>
            <person name="Fowler T.J."/>
            <person name="Gathman A.C."/>
            <person name="Lombard V."/>
            <person name="Henrissat B."/>
            <person name="Knabe N."/>
            <person name="Kuees U."/>
            <person name="Lilly W.W."/>
            <person name="Lindquist E."/>
            <person name="Lucas S."/>
            <person name="Magnuson J.K."/>
            <person name="Piumi F."/>
            <person name="Raudaskoski M."/>
            <person name="Salamov A."/>
            <person name="Schmutz J."/>
            <person name="Schwarze F.W.M.R."/>
            <person name="vanKuyk P.A."/>
            <person name="Horton J.S."/>
            <person name="Grigoriev I.V."/>
            <person name="Woesten H.A.B."/>
        </authorList>
    </citation>
    <scope>NUCLEOTIDE SEQUENCE [LARGE SCALE GENOMIC DNA]</scope>
    <source>
        <strain evidence="2">H4-8 / FGSC 9210</strain>
    </source>
</reference>
<protein>
    <submittedName>
        <fullName evidence="1">Expressed protein</fullName>
    </submittedName>
</protein>
<gene>
    <name evidence="1" type="ORF">SCHCODRAFT_86107</name>
</gene>
<evidence type="ECO:0000313" key="1">
    <source>
        <dbReference type="EMBL" id="EFI92352.1"/>
    </source>
</evidence>
<organism evidence="2">
    <name type="scientific">Schizophyllum commune (strain H4-8 / FGSC 9210)</name>
    <name type="common">Split gill fungus</name>
    <dbReference type="NCBI Taxonomy" id="578458"/>
    <lineage>
        <taxon>Eukaryota</taxon>
        <taxon>Fungi</taxon>
        <taxon>Dikarya</taxon>
        <taxon>Basidiomycota</taxon>
        <taxon>Agaricomycotina</taxon>
        <taxon>Agaricomycetes</taxon>
        <taxon>Agaricomycetidae</taxon>
        <taxon>Agaricales</taxon>
        <taxon>Schizophyllaceae</taxon>
        <taxon>Schizophyllum</taxon>
    </lineage>
</organism>
<sequence>MMVWDSRAGRALAMLRPTSLISLNVEGVLKADDIRTFSAYMRRYCGIELLETFAVRSTLDLMHGGRLISVRPLVLDDIQMLLSFTNLADVHIQFCDVRLRDADIDCIARAWPRLRRMCLYPSRMNLAERPVCTLNSLLSFAEHCPHLEELQVLVDATAIVVPDKASIPFPRAHDALRALNVMHSPIASGKQVASFLTRFFPFLDPERLLSYSGNERMEARWTSVRLMIPVLLDARIVGIHGGCKA</sequence>
<dbReference type="EMBL" id="GL377313">
    <property type="protein sequence ID" value="EFI92352.1"/>
    <property type="molecule type" value="Genomic_DNA"/>
</dbReference>
<dbReference type="Gene3D" id="3.80.10.10">
    <property type="entry name" value="Ribonuclease Inhibitor"/>
    <property type="match status" value="1"/>
</dbReference>